<reference evidence="7 8" key="1">
    <citation type="submission" date="2010-03" db="EMBL/GenBank/DDBJ databases">
        <authorList>
            <consortium name="The Broad Institute Genome Sequencing Platform"/>
            <person name="Ward D."/>
            <person name="Earl A."/>
            <person name="Feldgarden M."/>
            <person name="Gevers D."/>
            <person name="Young S."/>
            <person name="Zeng Q."/>
            <person name="Koehrsen M."/>
            <person name="Alvarado L."/>
            <person name="Berlin A.M."/>
            <person name="Borenstein D."/>
            <person name="Chapman S.B."/>
            <person name="Chen Z."/>
            <person name="Engels R."/>
            <person name="Freedman E."/>
            <person name="Gellesch M."/>
            <person name="Goldberg J."/>
            <person name="Griggs A."/>
            <person name="Gujja S."/>
            <person name="Heilman E.R."/>
            <person name="Heiman D.I."/>
            <person name="Hepburn T.A."/>
            <person name="Howarth C."/>
            <person name="Jen D."/>
            <person name="Larson L."/>
            <person name="Mehta T."/>
            <person name="Park D."/>
            <person name="Pearson M."/>
            <person name="Richards J."/>
            <person name="Roberts A."/>
            <person name="Saif S."/>
            <person name="Shea T.D."/>
            <person name="Shenoy N."/>
            <person name="Sisk P."/>
            <person name="Stolte C."/>
            <person name="Sykes S.N."/>
            <person name="Walk T."/>
            <person name="White J."/>
            <person name="Yandava C."/>
            <person name="Izard J."/>
            <person name="Baranova O.V."/>
            <person name="Blanton J.M."/>
            <person name="Tanner A.C."/>
            <person name="Dewhirst F."/>
            <person name="Haas B."/>
            <person name="Nusbaum C."/>
            <person name="Birren B."/>
        </authorList>
    </citation>
    <scope>NUCLEOTIDE SEQUENCE [LARGE SCALE GENOMIC DNA]</scope>
    <source>
        <strain evidence="7 8">ATCC 29453</strain>
    </source>
</reference>
<dbReference type="STRING" id="641147.HMPREF9021_01832"/>
<organism evidence="7 8">
    <name type="scientific">Simonsiella muelleri ATCC 29453</name>
    <dbReference type="NCBI Taxonomy" id="641147"/>
    <lineage>
        <taxon>Bacteria</taxon>
        <taxon>Pseudomonadati</taxon>
        <taxon>Pseudomonadota</taxon>
        <taxon>Betaproteobacteria</taxon>
        <taxon>Neisseriales</taxon>
        <taxon>Neisseriaceae</taxon>
        <taxon>Simonsiella</taxon>
    </lineage>
</organism>
<comment type="subcellular location">
    <subcellularLocation>
        <location evidence="1">Cytoplasm</location>
    </subcellularLocation>
</comment>
<sequence>MNISQAAQQTGLSTKQIRDYEKQGLLPHAKRTPSGYRDYAPTDLQRLHFIRHARDMGFSLMQIGQLLALQDNPTRQSRDVKDLTALHIAELDKKIASLQAMRHTLQIWHDQCTGDEQPNCCILAGLVGKE</sequence>
<dbReference type="PANTHER" id="PTHR30204:SF94">
    <property type="entry name" value="HEAVY METAL-DEPENDENT TRANSCRIPTIONAL REGULATOR HI_0293-RELATED"/>
    <property type="match status" value="1"/>
</dbReference>
<keyword evidence="2" id="KW-0963">Cytoplasm</keyword>
<dbReference type="KEGG" id="smur:BWP33_11955"/>
<dbReference type="InterPro" id="IPR000551">
    <property type="entry name" value="MerR-type_HTH_dom"/>
</dbReference>
<evidence type="ECO:0000256" key="1">
    <source>
        <dbReference type="ARBA" id="ARBA00004496"/>
    </source>
</evidence>
<keyword evidence="8" id="KW-1185">Reference proteome</keyword>
<dbReference type="SMART" id="SM00422">
    <property type="entry name" value="HTH_MERR"/>
    <property type="match status" value="1"/>
</dbReference>
<keyword evidence="3" id="KW-0805">Transcription regulation</keyword>
<evidence type="ECO:0000256" key="5">
    <source>
        <dbReference type="ARBA" id="ARBA00023163"/>
    </source>
</evidence>
<dbReference type="RefSeq" id="WP_002642760.1">
    <property type="nucleotide sequence ID" value="NZ_CP019448.1"/>
</dbReference>
<dbReference type="NCBIfam" id="TIGR02044">
    <property type="entry name" value="CueR"/>
    <property type="match status" value="1"/>
</dbReference>
<gene>
    <name evidence="7" type="ORF">HMPREF9021_01832</name>
</gene>
<dbReference type="InterPro" id="IPR009061">
    <property type="entry name" value="DNA-bd_dom_put_sf"/>
</dbReference>
<accession>V9H7R3</accession>
<feature type="domain" description="HTH merR-type" evidence="6">
    <location>
        <begin position="1"/>
        <end position="69"/>
    </location>
</feature>
<dbReference type="PROSITE" id="PS50937">
    <property type="entry name" value="HTH_MERR_2"/>
    <property type="match status" value="1"/>
</dbReference>
<evidence type="ECO:0000256" key="3">
    <source>
        <dbReference type="ARBA" id="ARBA00023015"/>
    </source>
</evidence>
<comment type="caution">
    <text evidence="7">The sequence shown here is derived from an EMBL/GenBank/DDBJ whole genome shotgun (WGS) entry which is preliminary data.</text>
</comment>
<evidence type="ECO:0000313" key="7">
    <source>
        <dbReference type="EMBL" id="EFG30335.1"/>
    </source>
</evidence>
<dbReference type="PRINTS" id="PR00040">
    <property type="entry name" value="HTHMERR"/>
</dbReference>
<evidence type="ECO:0000313" key="8">
    <source>
        <dbReference type="Proteomes" id="UP000017813"/>
    </source>
</evidence>
<protein>
    <submittedName>
        <fullName evidence="7">Cu(I)-responsive transcriptional regulator</fullName>
    </submittedName>
</protein>
<dbReference type="AlphaFoldDB" id="V9H7R3"/>
<dbReference type="Proteomes" id="UP000017813">
    <property type="component" value="Unassembled WGS sequence"/>
</dbReference>
<dbReference type="GO" id="GO:0005507">
    <property type="term" value="F:copper ion binding"/>
    <property type="evidence" value="ECO:0007669"/>
    <property type="project" value="InterPro"/>
</dbReference>
<name>V9H7R3_9NEIS</name>
<keyword evidence="5" id="KW-0804">Transcription</keyword>
<dbReference type="HOGENOM" id="CLU_060077_2_0_4"/>
<evidence type="ECO:0000256" key="2">
    <source>
        <dbReference type="ARBA" id="ARBA00022490"/>
    </source>
</evidence>
<dbReference type="SUPFAM" id="SSF46955">
    <property type="entry name" value="Putative DNA-binding domain"/>
    <property type="match status" value="1"/>
</dbReference>
<dbReference type="Gene3D" id="1.10.1660.10">
    <property type="match status" value="1"/>
</dbReference>
<dbReference type="InterPro" id="IPR047057">
    <property type="entry name" value="MerR_fam"/>
</dbReference>
<dbReference type="InterPro" id="IPR011789">
    <property type="entry name" value="CueR"/>
</dbReference>
<proteinExistence type="predicted"/>
<dbReference type="Pfam" id="PF00376">
    <property type="entry name" value="MerR"/>
    <property type="match status" value="1"/>
</dbReference>
<dbReference type="OrthoDB" id="9808480at2"/>
<dbReference type="PANTHER" id="PTHR30204">
    <property type="entry name" value="REDOX-CYCLING DRUG-SENSING TRANSCRIPTIONAL ACTIVATOR SOXR"/>
    <property type="match status" value="1"/>
</dbReference>
<dbReference type="GO" id="GO:0005737">
    <property type="term" value="C:cytoplasm"/>
    <property type="evidence" value="ECO:0007669"/>
    <property type="project" value="UniProtKB-SubCell"/>
</dbReference>
<dbReference type="eggNOG" id="COG0789">
    <property type="taxonomic scope" value="Bacteria"/>
</dbReference>
<dbReference type="InterPro" id="IPR015358">
    <property type="entry name" value="Tscrpt_reg_MerR_DNA-bd"/>
</dbReference>
<reference evidence="7 8" key="2">
    <citation type="submission" date="2011-10" db="EMBL/GenBank/DDBJ databases">
        <title>The Genome Sequence of Simonsiella muelleri ATCC 29453.</title>
        <authorList>
            <consortium name="The Broad Institute Genome Sequencing Platform"/>
            <consortium name="The Broad Institute Genome Sequencing Center for Infectious Disease"/>
            <person name="Earl A."/>
            <person name="Ward D."/>
            <person name="Feldgarden M."/>
            <person name="Gevers D."/>
            <person name="Izard J."/>
            <person name="Baranova O.V."/>
            <person name="Blanton J.M."/>
            <person name="Tanner A.C."/>
            <person name="Dewhirst F."/>
            <person name="Young S.K."/>
            <person name="Zeng Q."/>
            <person name="Gargeya S."/>
            <person name="Fitzgerald M."/>
            <person name="Haas B."/>
            <person name="Abouelleil A."/>
            <person name="Alvarado L."/>
            <person name="Arachchi H.M."/>
            <person name="Berlin A."/>
            <person name="Brown A."/>
            <person name="Chapman S.B."/>
            <person name="Chen Z."/>
            <person name="Dunbar C."/>
            <person name="Freedman E."/>
            <person name="Gearin G."/>
            <person name="Goldberg J."/>
            <person name="Griggs A."/>
            <person name="Gujja S."/>
            <person name="Heiman D."/>
            <person name="Howarth C."/>
            <person name="Larson L."/>
            <person name="Lui A."/>
            <person name="MacDonald P.J.P."/>
            <person name="Montmayeur A."/>
            <person name="Murphy C."/>
            <person name="Neiman D."/>
            <person name="Pearson M."/>
            <person name="Priest M."/>
            <person name="Roberts A."/>
            <person name="Saif S."/>
            <person name="Shea T."/>
            <person name="Shenoy N."/>
            <person name="Sisk P."/>
            <person name="Stolte C."/>
            <person name="Sykes S."/>
            <person name="Wortman J."/>
            <person name="Nusbaum C."/>
            <person name="Birren B."/>
        </authorList>
    </citation>
    <scope>NUCLEOTIDE SEQUENCE [LARGE SCALE GENOMIC DNA]</scope>
    <source>
        <strain evidence="7 8">ATCC 29453</strain>
    </source>
</reference>
<dbReference type="GO" id="GO:0045893">
    <property type="term" value="P:positive regulation of DNA-templated transcription"/>
    <property type="evidence" value="ECO:0007669"/>
    <property type="project" value="InterPro"/>
</dbReference>
<dbReference type="GO" id="GO:0003677">
    <property type="term" value="F:DNA binding"/>
    <property type="evidence" value="ECO:0007669"/>
    <property type="project" value="UniProtKB-KW"/>
</dbReference>
<dbReference type="PROSITE" id="PS00552">
    <property type="entry name" value="HTH_MERR_1"/>
    <property type="match status" value="1"/>
</dbReference>
<dbReference type="CDD" id="cd01108">
    <property type="entry name" value="HTH_CueR"/>
    <property type="match status" value="1"/>
</dbReference>
<keyword evidence="4" id="KW-0238">DNA-binding</keyword>
<dbReference type="GO" id="GO:0003700">
    <property type="term" value="F:DNA-binding transcription factor activity"/>
    <property type="evidence" value="ECO:0007669"/>
    <property type="project" value="InterPro"/>
</dbReference>
<evidence type="ECO:0000256" key="4">
    <source>
        <dbReference type="ARBA" id="ARBA00023125"/>
    </source>
</evidence>
<dbReference type="EMBL" id="ADCY02000052">
    <property type="protein sequence ID" value="EFG30335.1"/>
    <property type="molecule type" value="Genomic_DNA"/>
</dbReference>
<dbReference type="Pfam" id="PF09278">
    <property type="entry name" value="MerR-DNA-bind"/>
    <property type="match status" value="1"/>
</dbReference>
<evidence type="ECO:0000259" key="6">
    <source>
        <dbReference type="PROSITE" id="PS50937"/>
    </source>
</evidence>